<keyword evidence="1" id="KW-1133">Transmembrane helix</keyword>
<sequence length="677" mass="75750">MLDAIVIDGIAVHHGPWYSWKSKLWILTLTNNEANWLLAAIALYITFYSQDYWYFHRWLTHALRYRDRKPQHVIQHQLQVALRNSGNPGSYMYKCVSILISWKNIPNAKAWRRCMPEIIFSCVVFTLWVLAGIFFANLLEDVSKDVLLLPSKTCGQTYTNLTLQPDSQLNWLRTRKSILAANLPRLNDCYLSEANETSSECSFFPVAALPINKTKAACPFANATMCLTDPILFHIGPIQSDKDLGIDTKPEDAVIYGRQVTCVPIDLSSVVGDQQLVTNDSSEADYLEPGTVIDTFNIGHGLIADGAYNVSLALSDKSAVSGYFLEWVERTMYTEINVYTDFRSSYQDADPDSNTFWVPNRTLFPATGNWNMMLLRQVGLKYTNPLEDPFLLATIHTTVRTSESLFYDTSVTKPNDAYTAMTCFTQHRFCDMYNQCSDWGALHSHGNISGFTSSGLRWSSTQMVILERIANQTSQFSVASLVQDFGTAALITAQSLVGSINIGEFSTSQWATEAFRWVAASLAILQYQTAWYVYGVQSESEGTGSISATAKSLEAVQLCERQRIGDVGANTRNFNLGGVLAVFLVGILVNGLCLFGDKVNHFALGFIKSERMKELWAQDGLFQLHRRHLEKREVDGWEGVYDDIPVTDRLVETMSTVVTTATASKEGIVAHVTAITE</sequence>
<keyword evidence="1" id="KW-0472">Membrane</keyword>
<evidence type="ECO:0000313" key="2">
    <source>
        <dbReference type="EMBL" id="KAF2147606.1"/>
    </source>
</evidence>
<dbReference type="EMBL" id="ML996096">
    <property type="protein sequence ID" value="KAF2147606.1"/>
    <property type="molecule type" value="Genomic_DNA"/>
</dbReference>
<accession>A0A9P4ISP6</accession>
<proteinExistence type="predicted"/>
<feature type="transmembrane region" description="Helical" evidence="1">
    <location>
        <begin position="118"/>
        <end position="139"/>
    </location>
</feature>
<name>A0A9P4ISP6_9PEZI</name>
<keyword evidence="1" id="KW-0812">Transmembrane</keyword>
<evidence type="ECO:0000256" key="1">
    <source>
        <dbReference type="SAM" id="Phobius"/>
    </source>
</evidence>
<comment type="caution">
    <text evidence="2">The sequence shown here is derived from an EMBL/GenBank/DDBJ whole genome shotgun (WGS) entry which is preliminary data.</text>
</comment>
<evidence type="ECO:0000313" key="3">
    <source>
        <dbReference type="Proteomes" id="UP000799439"/>
    </source>
</evidence>
<gene>
    <name evidence="2" type="ORF">K461DRAFT_302975</name>
</gene>
<dbReference type="AlphaFoldDB" id="A0A9P4ISP6"/>
<dbReference type="Proteomes" id="UP000799439">
    <property type="component" value="Unassembled WGS sequence"/>
</dbReference>
<keyword evidence="3" id="KW-1185">Reference proteome</keyword>
<feature type="transmembrane region" description="Helical" evidence="1">
    <location>
        <begin position="574"/>
        <end position="595"/>
    </location>
</feature>
<dbReference type="OrthoDB" id="3540210at2759"/>
<feature type="transmembrane region" description="Helical" evidence="1">
    <location>
        <begin position="34"/>
        <end position="55"/>
    </location>
</feature>
<reference evidence="2" key="1">
    <citation type="journal article" date="2020" name="Stud. Mycol.">
        <title>101 Dothideomycetes genomes: a test case for predicting lifestyles and emergence of pathogens.</title>
        <authorList>
            <person name="Haridas S."/>
            <person name="Albert R."/>
            <person name="Binder M."/>
            <person name="Bloem J."/>
            <person name="Labutti K."/>
            <person name="Salamov A."/>
            <person name="Andreopoulos B."/>
            <person name="Baker S."/>
            <person name="Barry K."/>
            <person name="Bills G."/>
            <person name="Bluhm B."/>
            <person name="Cannon C."/>
            <person name="Castanera R."/>
            <person name="Culley D."/>
            <person name="Daum C."/>
            <person name="Ezra D."/>
            <person name="Gonzalez J."/>
            <person name="Henrissat B."/>
            <person name="Kuo A."/>
            <person name="Liang C."/>
            <person name="Lipzen A."/>
            <person name="Lutzoni F."/>
            <person name="Magnuson J."/>
            <person name="Mondo S."/>
            <person name="Nolan M."/>
            <person name="Ohm R."/>
            <person name="Pangilinan J."/>
            <person name="Park H.-J."/>
            <person name="Ramirez L."/>
            <person name="Alfaro M."/>
            <person name="Sun H."/>
            <person name="Tritt A."/>
            <person name="Yoshinaga Y."/>
            <person name="Zwiers L.-H."/>
            <person name="Turgeon B."/>
            <person name="Goodwin S."/>
            <person name="Spatafora J."/>
            <person name="Crous P."/>
            <person name="Grigoriev I."/>
        </authorList>
    </citation>
    <scope>NUCLEOTIDE SEQUENCE</scope>
    <source>
        <strain evidence="2">CBS 260.36</strain>
    </source>
</reference>
<protein>
    <submittedName>
        <fullName evidence="2">Uncharacterized protein</fullName>
    </submittedName>
</protein>
<organism evidence="2 3">
    <name type="scientific">Myriangium duriaei CBS 260.36</name>
    <dbReference type="NCBI Taxonomy" id="1168546"/>
    <lineage>
        <taxon>Eukaryota</taxon>
        <taxon>Fungi</taxon>
        <taxon>Dikarya</taxon>
        <taxon>Ascomycota</taxon>
        <taxon>Pezizomycotina</taxon>
        <taxon>Dothideomycetes</taxon>
        <taxon>Dothideomycetidae</taxon>
        <taxon>Myriangiales</taxon>
        <taxon>Myriangiaceae</taxon>
        <taxon>Myriangium</taxon>
    </lineage>
</organism>